<proteinExistence type="predicted"/>
<evidence type="ECO:0000256" key="3">
    <source>
        <dbReference type="ARBA" id="ARBA00022692"/>
    </source>
</evidence>
<comment type="caution">
    <text evidence="8">The sequence shown here is derived from an EMBL/GenBank/DDBJ whole genome shotgun (WGS) entry which is preliminary data.</text>
</comment>
<feature type="transmembrane region" description="Helical" evidence="6">
    <location>
        <begin position="139"/>
        <end position="161"/>
    </location>
</feature>
<evidence type="ECO:0000313" key="8">
    <source>
        <dbReference type="EMBL" id="RCW64421.1"/>
    </source>
</evidence>
<reference evidence="8 9" key="1">
    <citation type="submission" date="2018-07" db="EMBL/GenBank/DDBJ databases">
        <title>Genomic Encyclopedia of Type Strains, Phase IV (KMG-IV): sequencing the most valuable type-strain genomes for metagenomic binning, comparative biology and taxonomic classification.</title>
        <authorList>
            <person name="Goeker M."/>
        </authorList>
    </citation>
    <scope>NUCLEOTIDE SEQUENCE [LARGE SCALE GENOMIC DNA]</scope>
    <source>
        <strain evidence="8 9">DSM 21634</strain>
    </source>
</reference>
<feature type="domain" description="Major facilitator superfamily (MFS) profile" evidence="7">
    <location>
        <begin position="14"/>
        <end position="407"/>
    </location>
</feature>
<dbReference type="InterPro" id="IPR050189">
    <property type="entry name" value="MFS_Efflux_Transporters"/>
</dbReference>
<dbReference type="PANTHER" id="PTHR43124">
    <property type="entry name" value="PURINE EFFLUX PUMP PBUE"/>
    <property type="match status" value="1"/>
</dbReference>
<keyword evidence="5 6" id="KW-0472">Membrane</keyword>
<dbReference type="Proteomes" id="UP000252884">
    <property type="component" value="Unassembled WGS sequence"/>
</dbReference>
<sequence>MSTSPLLSPRAAWPMLLALTAAFAMSQAFRTLAAILAPPLQAEFQLSPQQLGLFAASFHFAFGALQLLVGIGMDLHGLRRTVLTAFPLAVVGAAVSATAGGQGQLIVGQVLIGVGCAPAFLACTLFIAQNFPAERFAMLSGLVLMLGGTGMLFTGTPLAWLIEAHGWRWGMWLLAAGSVLAWGLVWWKVPHQVPAAASGIARESLGQALRGFGALFLVPHTWGIVCMAAVNYASFLTLRGLWLGPMLVERHGLSLLVSGHVALLVSVVSLVSPPLFGRFDPGGIAARRRRIGRCTLLMAALFVAMALLHGLVADVLLAVAVACLSGYMVLQYADVRAAYPPAMIGRALSVFTMAMFMGVAFMQWGTGWVAAQAAGQGVETFTAPLLAIAAALLLGALAYRRLPQPPAA</sequence>
<name>A0A368X8Y6_9BURK</name>
<feature type="transmembrane region" description="Helical" evidence="6">
    <location>
        <begin position="167"/>
        <end position="187"/>
    </location>
</feature>
<evidence type="ECO:0000256" key="5">
    <source>
        <dbReference type="ARBA" id="ARBA00023136"/>
    </source>
</evidence>
<dbReference type="Gene3D" id="1.20.1250.20">
    <property type="entry name" value="MFS general substrate transporter like domains"/>
    <property type="match status" value="1"/>
</dbReference>
<evidence type="ECO:0000256" key="4">
    <source>
        <dbReference type="ARBA" id="ARBA00022989"/>
    </source>
</evidence>
<dbReference type="InterPro" id="IPR020846">
    <property type="entry name" value="MFS_dom"/>
</dbReference>
<feature type="transmembrane region" description="Helical" evidence="6">
    <location>
        <begin position="49"/>
        <end position="69"/>
    </location>
</feature>
<keyword evidence="3 6" id="KW-0812">Transmembrane</keyword>
<dbReference type="PANTHER" id="PTHR43124:SF3">
    <property type="entry name" value="CHLORAMPHENICOL EFFLUX PUMP RV0191"/>
    <property type="match status" value="1"/>
</dbReference>
<protein>
    <submittedName>
        <fullName evidence="8">Putative MFS family arabinose efflux permease</fullName>
    </submittedName>
</protein>
<evidence type="ECO:0000313" key="9">
    <source>
        <dbReference type="Proteomes" id="UP000252884"/>
    </source>
</evidence>
<dbReference type="SUPFAM" id="SSF103473">
    <property type="entry name" value="MFS general substrate transporter"/>
    <property type="match status" value="1"/>
</dbReference>
<feature type="transmembrane region" description="Helical" evidence="6">
    <location>
        <begin position="253"/>
        <end position="271"/>
    </location>
</feature>
<keyword evidence="4 6" id="KW-1133">Transmembrane helix</keyword>
<dbReference type="GO" id="GO:0022857">
    <property type="term" value="F:transmembrane transporter activity"/>
    <property type="evidence" value="ECO:0007669"/>
    <property type="project" value="InterPro"/>
</dbReference>
<evidence type="ECO:0000256" key="2">
    <source>
        <dbReference type="ARBA" id="ARBA00022475"/>
    </source>
</evidence>
<dbReference type="GO" id="GO:0005886">
    <property type="term" value="C:plasma membrane"/>
    <property type="evidence" value="ECO:0007669"/>
    <property type="project" value="UniProtKB-SubCell"/>
</dbReference>
<comment type="subcellular location">
    <subcellularLocation>
        <location evidence="1">Cell membrane</location>
        <topology evidence="1">Multi-pass membrane protein</topology>
    </subcellularLocation>
</comment>
<dbReference type="EMBL" id="QPJK01000015">
    <property type="protein sequence ID" value="RCW64421.1"/>
    <property type="molecule type" value="Genomic_DNA"/>
</dbReference>
<accession>A0A368X8Y6</accession>
<evidence type="ECO:0000256" key="6">
    <source>
        <dbReference type="SAM" id="Phobius"/>
    </source>
</evidence>
<dbReference type="InterPro" id="IPR011701">
    <property type="entry name" value="MFS"/>
</dbReference>
<evidence type="ECO:0000256" key="1">
    <source>
        <dbReference type="ARBA" id="ARBA00004651"/>
    </source>
</evidence>
<dbReference type="PROSITE" id="PS50850">
    <property type="entry name" value="MFS"/>
    <property type="match status" value="1"/>
</dbReference>
<dbReference type="AlphaFoldDB" id="A0A368X8Y6"/>
<dbReference type="RefSeq" id="WP_245966025.1">
    <property type="nucleotide sequence ID" value="NZ_QPJK01000015.1"/>
</dbReference>
<organism evidence="8 9">
    <name type="scientific">Pseudorhodoferax soli</name>
    <dbReference type="NCBI Taxonomy" id="545864"/>
    <lineage>
        <taxon>Bacteria</taxon>
        <taxon>Pseudomonadati</taxon>
        <taxon>Pseudomonadota</taxon>
        <taxon>Betaproteobacteria</taxon>
        <taxon>Burkholderiales</taxon>
        <taxon>Comamonadaceae</taxon>
    </lineage>
</organism>
<feature type="transmembrane region" description="Helical" evidence="6">
    <location>
        <begin position="381"/>
        <end position="399"/>
    </location>
</feature>
<dbReference type="InterPro" id="IPR036259">
    <property type="entry name" value="MFS_trans_sf"/>
</dbReference>
<feature type="transmembrane region" description="Helical" evidence="6">
    <location>
        <begin position="208"/>
        <end position="233"/>
    </location>
</feature>
<feature type="transmembrane region" description="Helical" evidence="6">
    <location>
        <begin position="106"/>
        <end position="127"/>
    </location>
</feature>
<gene>
    <name evidence="8" type="ORF">DES41_11545</name>
</gene>
<feature type="transmembrane region" description="Helical" evidence="6">
    <location>
        <begin position="347"/>
        <end position="369"/>
    </location>
</feature>
<keyword evidence="9" id="KW-1185">Reference proteome</keyword>
<dbReference type="Pfam" id="PF07690">
    <property type="entry name" value="MFS_1"/>
    <property type="match status" value="1"/>
</dbReference>
<feature type="transmembrane region" description="Helical" evidence="6">
    <location>
        <begin position="81"/>
        <end position="100"/>
    </location>
</feature>
<keyword evidence="2" id="KW-1003">Cell membrane</keyword>
<evidence type="ECO:0000259" key="7">
    <source>
        <dbReference type="PROSITE" id="PS50850"/>
    </source>
</evidence>